<gene>
    <name evidence="3" type="primary">g8913</name>
    <name evidence="3" type="ORF">VP750_LOCUS8003</name>
</gene>
<feature type="domain" description="Primase C-terminal 2" evidence="2">
    <location>
        <begin position="29"/>
        <end position="88"/>
    </location>
</feature>
<dbReference type="EMBL" id="CAXHTA020000015">
    <property type="protein sequence ID" value="CAL5226097.1"/>
    <property type="molecule type" value="Genomic_DNA"/>
</dbReference>
<feature type="region of interest" description="Disordered" evidence="1">
    <location>
        <begin position="1"/>
        <end position="44"/>
    </location>
</feature>
<accession>A0ABP1G462</accession>
<evidence type="ECO:0000256" key="1">
    <source>
        <dbReference type="SAM" id="MobiDB-lite"/>
    </source>
</evidence>
<dbReference type="InterPro" id="IPR014819">
    <property type="entry name" value="PriCT_2"/>
</dbReference>
<keyword evidence="4" id="KW-1185">Reference proteome</keyword>
<evidence type="ECO:0000313" key="4">
    <source>
        <dbReference type="Proteomes" id="UP001497392"/>
    </source>
</evidence>
<reference evidence="3 4" key="1">
    <citation type="submission" date="2024-06" db="EMBL/GenBank/DDBJ databases">
        <authorList>
            <person name="Kraege A."/>
            <person name="Thomma B."/>
        </authorList>
    </citation>
    <scope>NUCLEOTIDE SEQUENCE [LARGE SCALE GENOMIC DNA]</scope>
</reference>
<protein>
    <submittedName>
        <fullName evidence="3">G8913 protein</fullName>
    </submittedName>
</protein>
<dbReference type="Pfam" id="PF08707">
    <property type="entry name" value="PriCT_2"/>
    <property type="match status" value="1"/>
</dbReference>
<name>A0ABP1G462_9CHLO</name>
<dbReference type="Proteomes" id="UP001497392">
    <property type="component" value="Unassembled WGS sequence"/>
</dbReference>
<sequence>MMQHTLIYEGEQPAEVEEPHTGASGEIETLMARSEVRTEDERRRGDLFIEQSRKSPKFDQCEVEREWDEVQDTNGRAPVTRETIIHCAKVDNYDGYVAWNDGYVAWRMAQVVGREREWTEDPAKAQRVRSAMEACIREKGSDVSIVKLFQTMFPGVHKWCCES</sequence>
<organism evidence="3 4">
    <name type="scientific">Coccomyxa viridis</name>
    <dbReference type="NCBI Taxonomy" id="1274662"/>
    <lineage>
        <taxon>Eukaryota</taxon>
        <taxon>Viridiplantae</taxon>
        <taxon>Chlorophyta</taxon>
        <taxon>core chlorophytes</taxon>
        <taxon>Trebouxiophyceae</taxon>
        <taxon>Trebouxiophyceae incertae sedis</taxon>
        <taxon>Coccomyxaceae</taxon>
        <taxon>Coccomyxa</taxon>
    </lineage>
</organism>
<proteinExistence type="predicted"/>
<evidence type="ECO:0000259" key="2">
    <source>
        <dbReference type="Pfam" id="PF08707"/>
    </source>
</evidence>
<feature type="compositionally biased region" description="Basic and acidic residues" evidence="1">
    <location>
        <begin position="34"/>
        <end position="44"/>
    </location>
</feature>
<evidence type="ECO:0000313" key="3">
    <source>
        <dbReference type="EMBL" id="CAL5226097.1"/>
    </source>
</evidence>
<comment type="caution">
    <text evidence="3">The sequence shown here is derived from an EMBL/GenBank/DDBJ whole genome shotgun (WGS) entry which is preliminary data.</text>
</comment>